<gene>
    <name evidence="3" type="ORF">BP5796_06011</name>
</gene>
<keyword evidence="2" id="KW-0472">Membrane</keyword>
<feature type="region of interest" description="Disordered" evidence="1">
    <location>
        <begin position="1"/>
        <end position="30"/>
    </location>
</feature>
<feature type="transmembrane region" description="Helical" evidence="2">
    <location>
        <begin position="106"/>
        <end position="129"/>
    </location>
</feature>
<protein>
    <submittedName>
        <fullName evidence="3">Uncharacterized protein</fullName>
    </submittedName>
</protein>
<feature type="transmembrane region" description="Helical" evidence="2">
    <location>
        <begin position="60"/>
        <end position="85"/>
    </location>
</feature>
<organism evidence="3 4">
    <name type="scientific">Coleophoma crateriformis</name>
    <dbReference type="NCBI Taxonomy" id="565419"/>
    <lineage>
        <taxon>Eukaryota</taxon>
        <taxon>Fungi</taxon>
        <taxon>Dikarya</taxon>
        <taxon>Ascomycota</taxon>
        <taxon>Pezizomycotina</taxon>
        <taxon>Leotiomycetes</taxon>
        <taxon>Helotiales</taxon>
        <taxon>Dermateaceae</taxon>
        <taxon>Coleophoma</taxon>
    </lineage>
</organism>
<keyword evidence="2" id="KW-0812">Transmembrane</keyword>
<reference evidence="3 4" key="1">
    <citation type="journal article" date="2018" name="IMA Fungus">
        <title>IMA Genome-F 9: Draft genome sequence of Annulohypoxylon stygium, Aspergillus mulundensis, Berkeleyomyces basicola (syn. Thielaviopsis basicola), Ceratocystis smalleyi, two Cercospora beticola strains, Coleophoma cylindrospora, Fusarium fracticaudum, Phialophora cf. hyalina, and Morchella septimelata.</title>
        <authorList>
            <person name="Wingfield B.D."/>
            <person name="Bills G.F."/>
            <person name="Dong Y."/>
            <person name="Huang W."/>
            <person name="Nel W.J."/>
            <person name="Swalarsk-Parry B.S."/>
            <person name="Vaghefi N."/>
            <person name="Wilken P.M."/>
            <person name="An Z."/>
            <person name="de Beer Z.W."/>
            <person name="De Vos L."/>
            <person name="Chen L."/>
            <person name="Duong T.A."/>
            <person name="Gao Y."/>
            <person name="Hammerbacher A."/>
            <person name="Kikkert J.R."/>
            <person name="Li Y."/>
            <person name="Li H."/>
            <person name="Li K."/>
            <person name="Li Q."/>
            <person name="Liu X."/>
            <person name="Ma X."/>
            <person name="Naidoo K."/>
            <person name="Pethybridge S.J."/>
            <person name="Sun J."/>
            <person name="Steenkamp E.T."/>
            <person name="van der Nest M.A."/>
            <person name="van Wyk S."/>
            <person name="Wingfield M.J."/>
            <person name="Xiong C."/>
            <person name="Yue Q."/>
            <person name="Zhang X."/>
        </authorList>
    </citation>
    <scope>NUCLEOTIDE SEQUENCE [LARGE SCALE GENOMIC DNA]</scope>
    <source>
        <strain evidence="3 4">BP5796</strain>
    </source>
</reference>
<evidence type="ECO:0000256" key="1">
    <source>
        <dbReference type="SAM" id="MobiDB-lite"/>
    </source>
</evidence>
<evidence type="ECO:0000313" key="3">
    <source>
        <dbReference type="EMBL" id="RDW78159.1"/>
    </source>
</evidence>
<comment type="caution">
    <text evidence="3">The sequence shown here is derived from an EMBL/GenBank/DDBJ whole genome shotgun (WGS) entry which is preliminary data.</text>
</comment>
<dbReference type="OrthoDB" id="4746477at2759"/>
<keyword evidence="4" id="KW-1185">Reference proteome</keyword>
<dbReference type="Proteomes" id="UP000256328">
    <property type="component" value="Unassembled WGS sequence"/>
</dbReference>
<dbReference type="AlphaFoldDB" id="A0A3D8RVR2"/>
<feature type="transmembrane region" description="Helical" evidence="2">
    <location>
        <begin position="141"/>
        <end position="159"/>
    </location>
</feature>
<keyword evidence="2" id="KW-1133">Transmembrane helix</keyword>
<feature type="compositionally biased region" description="Basic and acidic residues" evidence="1">
    <location>
        <begin position="15"/>
        <end position="30"/>
    </location>
</feature>
<name>A0A3D8RVR2_9HELO</name>
<proteinExistence type="predicted"/>
<evidence type="ECO:0000313" key="4">
    <source>
        <dbReference type="Proteomes" id="UP000256328"/>
    </source>
</evidence>
<sequence length="170" mass="18682">MFAQTPSTTATGDPAHPDQPNHDHTTTSGEKPKTAFQAIMDPEFVPTLESVPKTQHMKSYLVLISLVIGGVVGAWFFGFELFQIASSKDPQIPFIVPEPRRLVSSWIELVALLGFVIVGLLALISWTGAHWIDWWELVLGYWWLSMPAAGGAVVCLVIMQETASSMNEVS</sequence>
<dbReference type="EMBL" id="PDLN01000008">
    <property type="protein sequence ID" value="RDW78159.1"/>
    <property type="molecule type" value="Genomic_DNA"/>
</dbReference>
<accession>A0A3D8RVR2</accession>
<feature type="compositionally biased region" description="Polar residues" evidence="1">
    <location>
        <begin position="1"/>
        <end position="11"/>
    </location>
</feature>
<evidence type="ECO:0000256" key="2">
    <source>
        <dbReference type="SAM" id="Phobius"/>
    </source>
</evidence>